<dbReference type="InterPro" id="IPR029063">
    <property type="entry name" value="SAM-dependent_MTases_sf"/>
</dbReference>
<dbReference type="GO" id="GO:0102208">
    <property type="term" value="F:2-polyprenyl-6-hydroxyphenol methylase activity"/>
    <property type="evidence" value="ECO:0007669"/>
    <property type="project" value="UniProtKB-EC"/>
</dbReference>
<dbReference type="RefSeq" id="WP_149280049.1">
    <property type="nucleotide sequence ID" value="NZ_CP043506.1"/>
</dbReference>
<dbReference type="PANTHER" id="PTHR43464:SF19">
    <property type="entry name" value="UBIQUINONE BIOSYNTHESIS O-METHYLTRANSFERASE, MITOCHONDRIAL"/>
    <property type="match status" value="1"/>
</dbReference>
<dbReference type="HAMAP" id="MF_00472">
    <property type="entry name" value="UbiG"/>
    <property type="match status" value="1"/>
</dbReference>
<dbReference type="SUPFAM" id="SSF53335">
    <property type="entry name" value="S-adenosyl-L-methionine-dependent methyltransferases"/>
    <property type="match status" value="1"/>
</dbReference>
<organism evidence="6 7">
    <name type="scientific">Acetobacter vaccinii</name>
    <dbReference type="NCBI Taxonomy" id="2592655"/>
    <lineage>
        <taxon>Bacteria</taxon>
        <taxon>Pseudomonadati</taxon>
        <taxon>Pseudomonadota</taxon>
        <taxon>Alphaproteobacteria</taxon>
        <taxon>Acetobacterales</taxon>
        <taxon>Acetobacteraceae</taxon>
        <taxon>Acetobacter</taxon>
    </lineage>
</organism>
<dbReference type="Pfam" id="PF13489">
    <property type="entry name" value="Methyltransf_23"/>
    <property type="match status" value="1"/>
</dbReference>
<comment type="catalytic activity">
    <reaction evidence="5">
        <text>a 3-(all-trans-polyprenyl)benzene-1,2-diol + S-adenosyl-L-methionine = a 2-methoxy-6-(all-trans-polyprenyl)phenol + S-adenosyl-L-homocysteine + H(+)</text>
        <dbReference type="Rhea" id="RHEA:31411"/>
        <dbReference type="Rhea" id="RHEA-COMP:9550"/>
        <dbReference type="Rhea" id="RHEA-COMP:9551"/>
        <dbReference type="ChEBI" id="CHEBI:15378"/>
        <dbReference type="ChEBI" id="CHEBI:57856"/>
        <dbReference type="ChEBI" id="CHEBI:59789"/>
        <dbReference type="ChEBI" id="CHEBI:62729"/>
        <dbReference type="ChEBI" id="CHEBI:62731"/>
        <dbReference type="EC" id="2.1.1.222"/>
    </reaction>
</comment>
<keyword evidence="2 5" id="KW-0808">Transferase</keyword>
<dbReference type="EMBL" id="CP043506">
    <property type="protein sequence ID" value="QEO18388.1"/>
    <property type="molecule type" value="Genomic_DNA"/>
</dbReference>
<proteinExistence type="inferred from homology"/>
<feature type="binding site" evidence="5">
    <location>
        <position position="89"/>
    </location>
    <ligand>
        <name>S-adenosyl-L-methionine</name>
        <dbReference type="ChEBI" id="CHEBI:59789"/>
    </ligand>
</feature>
<gene>
    <name evidence="5 6" type="primary">ubiG</name>
    <name evidence="6" type="ORF">FLP30_12220</name>
</gene>
<dbReference type="GO" id="GO:0061542">
    <property type="term" value="F:3-demethylubiquinol 3-O-methyltransferase activity"/>
    <property type="evidence" value="ECO:0007669"/>
    <property type="project" value="UniProtKB-UniRule"/>
</dbReference>
<dbReference type="OrthoDB" id="9801538at2"/>
<evidence type="ECO:0000256" key="3">
    <source>
        <dbReference type="ARBA" id="ARBA00022688"/>
    </source>
</evidence>
<keyword evidence="1 5" id="KW-0489">Methyltransferase</keyword>
<dbReference type="KEGG" id="acek:FLP30_12220"/>
<dbReference type="AlphaFoldDB" id="A0A5C1YS06"/>
<feature type="binding site" evidence="5">
    <location>
        <position position="68"/>
    </location>
    <ligand>
        <name>S-adenosyl-L-methionine</name>
        <dbReference type="ChEBI" id="CHEBI:59789"/>
    </ligand>
</feature>
<dbReference type="GO" id="GO:0010420">
    <property type="term" value="F:polyprenyldihydroxybenzoate methyltransferase activity"/>
    <property type="evidence" value="ECO:0007669"/>
    <property type="project" value="InterPro"/>
</dbReference>
<evidence type="ECO:0000256" key="1">
    <source>
        <dbReference type="ARBA" id="ARBA00022603"/>
    </source>
</evidence>
<dbReference type="EC" id="2.1.1.222" evidence="5"/>
<dbReference type="UniPathway" id="UPA00232"/>
<sequence>MNATNSQPVSSVSDEEITRFSALAEQWWDPSGPMRPLHAMNTLRIAWAARHLPLRGATARRARVLDIGCGAGIASEALAKEGYDVLGLDASANGIAAARAHLDSTPLPATAGPLEYRCGSAETLVEERQTFDAVVAFEIIEHVTDPAQFTHMLAQLVRPGGTVVISTMNRTLRSFAVGKVGAEYLLRLLPVGTHDWRKFIRPSELAQYARAAGLHTTAIAGMAPSPSGWKESRDMGINYIAAFRKD</sequence>
<keyword evidence="3 5" id="KW-0831">Ubiquinone biosynthesis</keyword>
<comment type="catalytic activity">
    <reaction evidence="5">
        <text>a 3-demethylubiquinol + S-adenosyl-L-methionine = a ubiquinol + S-adenosyl-L-homocysteine + H(+)</text>
        <dbReference type="Rhea" id="RHEA:44380"/>
        <dbReference type="Rhea" id="RHEA-COMP:9566"/>
        <dbReference type="Rhea" id="RHEA-COMP:10914"/>
        <dbReference type="ChEBI" id="CHEBI:15378"/>
        <dbReference type="ChEBI" id="CHEBI:17976"/>
        <dbReference type="ChEBI" id="CHEBI:57856"/>
        <dbReference type="ChEBI" id="CHEBI:59789"/>
        <dbReference type="ChEBI" id="CHEBI:84422"/>
        <dbReference type="EC" id="2.1.1.64"/>
    </reaction>
</comment>
<accession>A0A5C1YS06</accession>
<dbReference type="InterPro" id="IPR010233">
    <property type="entry name" value="UbiG_MeTrfase"/>
</dbReference>
<dbReference type="PANTHER" id="PTHR43464">
    <property type="entry name" value="METHYLTRANSFERASE"/>
    <property type="match status" value="1"/>
</dbReference>
<feature type="binding site" evidence="5">
    <location>
        <position position="44"/>
    </location>
    <ligand>
        <name>S-adenosyl-L-methionine</name>
        <dbReference type="ChEBI" id="CHEBI:59789"/>
    </ligand>
</feature>
<feature type="binding site" evidence="5">
    <location>
        <position position="137"/>
    </location>
    <ligand>
        <name>S-adenosyl-L-methionine</name>
        <dbReference type="ChEBI" id="CHEBI:59789"/>
    </ligand>
</feature>
<evidence type="ECO:0000256" key="2">
    <source>
        <dbReference type="ARBA" id="ARBA00022679"/>
    </source>
</evidence>
<evidence type="ECO:0000313" key="6">
    <source>
        <dbReference type="EMBL" id="QEO18388.1"/>
    </source>
</evidence>
<keyword evidence="7" id="KW-1185">Reference proteome</keyword>
<comment type="similarity">
    <text evidence="5">Belongs to the methyltransferase superfamily. UbiG/COQ3 family.</text>
</comment>
<dbReference type="Proteomes" id="UP000324536">
    <property type="component" value="Chromosome"/>
</dbReference>
<dbReference type="NCBIfam" id="TIGR01983">
    <property type="entry name" value="UbiG"/>
    <property type="match status" value="1"/>
</dbReference>
<dbReference type="EC" id="2.1.1.64" evidence="5"/>
<evidence type="ECO:0000256" key="5">
    <source>
        <dbReference type="HAMAP-Rule" id="MF_00472"/>
    </source>
</evidence>
<comment type="function">
    <text evidence="5">O-methyltransferase that catalyzes the 2 O-methylation steps in the ubiquinone biosynthetic pathway.</text>
</comment>
<keyword evidence="4 5" id="KW-0949">S-adenosyl-L-methionine</keyword>
<comment type="pathway">
    <text evidence="5">Cofactor biosynthesis; ubiquinone biosynthesis.</text>
</comment>
<evidence type="ECO:0000313" key="7">
    <source>
        <dbReference type="Proteomes" id="UP000324536"/>
    </source>
</evidence>
<dbReference type="CDD" id="cd02440">
    <property type="entry name" value="AdoMet_MTases"/>
    <property type="match status" value="1"/>
</dbReference>
<protein>
    <recommendedName>
        <fullName evidence="5">Ubiquinone biosynthesis O-methyltransferase</fullName>
    </recommendedName>
    <alternativeName>
        <fullName evidence="5">2-polyprenyl-6-hydroxyphenol methylase</fullName>
        <ecNumber evidence="5">2.1.1.222</ecNumber>
    </alternativeName>
    <alternativeName>
        <fullName evidence="5">3-demethylubiquinone 3-O-methyltransferase</fullName>
        <ecNumber evidence="5">2.1.1.64</ecNumber>
    </alternativeName>
</protein>
<name>A0A5C1YS06_9PROT</name>
<reference evidence="6 7" key="1">
    <citation type="submission" date="2019-09" db="EMBL/GenBank/DDBJ databases">
        <title>Genome sequencing of strain KACC 21233.</title>
        <authorList>
            <person name="Heo J."/>
            <person name="Kim S.-J."/>
            <person name="Kim J.-S."/>
            <person name="Hong S.-B."/>
            <person name="Kwon S.-W."/>
        </authorList>
    </citation>
    <scope>NUCLEOTIDE SEQUENCE [LARGE SCALE GENOMIC DNA]</scope>
    <source>
        <strain evidence="6 7">KACC 21233</strain>
    </source>
</reference>
<dbReference type="GO" id="GO:0032259">
    <property type="term" value="P:methylation"/>
    <property type="evidence" value="ECO:0007669"/>
    <property type="project" value="UniProtKB-KW"/>
</dbReference>
<evidence type="ECO:0000256" key="4">
    <source>
        <dbReference type="ARBA" id="ARBA00022691"/>
    </source>
</evidence>
<dbReference type="Gene3D" id="3.40.50.150">
    <property type="entry name" value="Vaccinia Virus protein VP39"/>
    <property type="match status" value="1"/>
</dbReference>